<evidence type="ECO:0000256" key="6">
    <source>
        <dbReference type="ARBA" id="ARBA00022989"/>
    </source>
</evidence>
<gene>
    <name evidence="14" type="ORF">DB88DRAFT_476618</name>
</gene>
<dbReference type="Proteomes" id="UP001182556">
    <property type="component" value="Unassembled WGS sequence"/>
</dbReference>
<keyword evidence="7 10" id="KW-0175">Coiled coil</keyword>
<dbReference type="GO" id="GO:0006890">
    <property type="term" value="P:retrograde vesicle-mediated transport, Golgi to endoplasmic reticulum"/>
    <property type="evidence" value="ECO:0007669"/>
    <property type="project" value="InterPro"/>
</dbReference>
<keyword evidence="5" id="KW-0931">ER-Golgi transport</keyword>
<dbReference type="Pfam" id="PF03908">
    <property type="entry name" value="Sec20"/>
    <property type="match status" value="1"/>
</dbReference>
<proteinExistence type="inferred from homology"/>
<keyword evidence="6 12" id="KW-1133">Transmembrane helix</keyword>
<evidence type="ECO:0000256" key="9">
    <source>
        <dbReference type="ARBA" id="ARBA00037934"/>
    </source>
</evidence>
<dbReference type="GO" id="GO:0005484">
    <property type="term" value="F:SNAP receptor activity"/>
    <property type="evidence" value="ECO:0007669"/>
    <property type="project" value="InterPro"/>
</dbReference>
<evidence type="ECO:0000256" key="7">
    <source>
        <dbReference type="ARBA" id="ARBA00023054"/>
    </source>
</evidence>
<evidence type="ECO:0000256" key="11">
    <source>
        <dbReference type="SAM" id="MobiDB-lite"/>
    </source>
</evidence>
<comment type="similarity">
    <text evidence="9">Belongs to the SEC20 family.</text>
</comment>
<keyword evidence="4" id="KW-0256">Endoplasmic reticulum</keyword>
<dbReference type="EMBL" id="JAODAN010000001">
    <property type="protein sequence ID" value="KAK1927079.1"/>
    <property type="molecule type" value="Genomic_DNA"/>
</dbReference>
<feature type="region of interest" description="Disordered" evidence="11">
    <location>
        <begin position="114"/>
        <end position="143"/>
    </location>
</feature>
<evidence type="ECO:0000256" key="10">
    <source>
        <dbReference type="SAM" id="Coils"/>
    </source>
</evidence>
<evidence type="ECO:0000256" key="3">
    <source>
        <dbReference type="ARBA" id="ARBA00022692"/>
    </source>
</evidence>
<evidence type="ECO:0000313" key="14">
    <source>
        <dbReference type="EMBL" id="KAK1927079.1"/>
    </source>
</evidence>
<dbReference type="GO" id="GO:0005789">
    <property type="term" value="C:endoplasmic reticulum membrane"/>
    <property type="evidence" value="ECO:0007669"/>
    <property type="project" value="UniProtKB-SubCell"/>
</dbReference>
<feature type="domain" description="Sec20 C-terminal" evidence="13">
    <location>
        <begin position="145"/>
        <end position="235"/>
    </location>
</feature>
<dbReference type="PANTHER" id="PTHR12825:SF0">
    <property type="entry name" value="VESICLE TRANSPORT PROTEIN SEC20"/>
    <property type="match status" value="1"/>
</dbReference>
<evidence type="ECO:0000256" key="12">
    <source>
        <dbReference type="SAM" id="Phobius"/>
    </source>
</evidence>
<dbReference type="GO" id="GO:0031201">
    <property type="term" value="C:SNARE complex"/>
    <property type="evidence" value="ECO:0007669"/>
    <property type="project" value="TreeGrafter"/>
</dbReference>
<evidence type="ECO:0000256" key="2">
    <source>
        <dbReference type="ARBA" id="ARBA00022448"/>
    </source>
</evidence>
<comment type="caution">
    <text evidence="14">The sequence shown here is derived from an EMBL/GenBank/DDBJ whole genome shotgun (WGS) entry which is preliminary data.</text>
</comment>
<keyword evidence="3 12" id="KW-0812">Transmembrane</keyword>
<protein>
    <submittedName>
        <fullName evidence="14">Sec20-domain-containing protein</fullName>
    </submittedName>
</protein>
<name>A0AAD9FVP0_PAPLA</name>
<evidence type="ECO:0000256" key="8">
    <source>
        <dbReference type="ARBA" id="ARBA00023136"/>
    </source>
</evidence>
<keyword evidence="15" id="KW-1185">Reference proteome</keyword>
<evidence type="ECO:0000313" key="15">
    <source>
        <dbReference type="Proteomes" id="UP001182556"/>
    </source>
</evidence>
<reference evidence="14" key="1">
    <citation type="submission" date="2023-02" db="EMBL/GenBank/DDBJ databases">
        <title>Identification and recombinant expression of a fungal hydrolase from Papiliotrema laurentii that hydrolyzes apple cutin and clears colloidal polyester polyurethane.</title>
        <authorList>
            <consortium name="DOE Joint Genome Institute"/>
            <person name="Roman V.A."/>
            <person name="Bojanowski C."/>
            <person name="Crable B.R."/>
            <person name="Wagner D.N."/>
            <person name="Hung C.S."/>
            <person name="Nadeau L.J."/>
            <person name="Schratz L."/>
            <person name="Haridas S."/>
            <person name="Pangilinan J."/>
            <person name="Lipzen A."/>
            <person name="Na H."/>
            <person name="Yan M."/>
            <person name="Ng V."/>
            <person name="Grigoriev I.V."/>
            <person name="Spatafora J.W."/>
            <person name="Barlow D."/>
            <person name="Biffinger J."/>
            <person name="Kelley-Loughnane N."/>
            <person name="Varaljay V.A."/>
            <person name="Crookes-Goodson W.J."/>
        </authorList>
    </citation>
    <scope>NUCLEOTIDE SEQUENCE</scope>
    <source>
        <strain evidence="14">5307AH</strain>
    </source>
</reference>
<dbReference type="InterPro" id="IPR005606">
    <property type="entry name" value="Sec20"/>
</dbReference>
<dbReference type="AlphaFoldDB" id="A0AAD9FVP0"/>
<sequence>MSLDPASSIAACQRRLVDLQTFQLPRLRTCTGPIGLLHELAEEMRTDLATAQRSLEMSREIAESAREREMYLSKVNEMEQQLDQIRLDYRQALVASKRAMASGARTKRHELLASSAGDTEPMGVGVSATSPRTKSTSEDDALQTKTNEVTDALRRTTTLMQAELEKSVLSVQMLDESTRSLHLTQTLYDNYTSLLGTSAQLVKAIERADWYDRLLIFAAFALFLLTVGWVIKRRVLDKVLGGVGWWFGGSWKLVRMGLGRSTTTAVAPTALAAAGATGVKAVSALHGTQASSDRAAPNVKWTGDIESARIPVPVESAVMTTNAPSADKAETIRDEL</sequence>
<dbReference type="InterPro" id="IPR056173">
    <property type="entry name" value="Sec20_C"/>
</dbReference>
<keyword evidence="8 12" id="KW-0472">Membrane</keyword>
<keyword evidence="2" id="KW-0813">Transport</keyword>
<feature type="transmembrane region" description="Helical" evidence="12">
    <location>
        <begin position="210"/>
        <end position="231"/>
    </location>
</feature>
<comment type="subcellular location">
    <subcellularLocation>
        <location evidence="1">Endoplasmic reticulum membrane</location>
        <topology evidence="1">Single-pass type IV membrane protein</topology>
    </subcellularLocation>
</comment>
<accession>A0AAD9FVP0</accession>
<dbReference type="PANTHER" id="PTHR12825">
    <property type="entry name" value="BNIP1-RELATED"/>
    <property type="match status" value="1"/>
</dbReference>
<evidence type="ECO:0000256" key="4">
    <source>
        <dbReference type="ARBA" id="ARBA00022824"/>
    </source>
</evidence>
<evidence type="ECO:0000256" key="1">
    <source>
        <dbReference type="ARBA" id="ARBA00004163"/>
    </source>
</evidence>
<evidence type="ECO:0000256" key="5">
    <source>
        <dbReference type="ARBA" id="ARBA00022892"/>
    </source>
</evidence>
<feature type="coiled-coil region" evidence="10">
    <location>
        <begin position="48"/>
        <end position="95"/>
    </location>
</feature>
<evidence type="ECO:0000259" key="13">
    <source>
        <dbReference type="Pfam" id="PF03908"/>
    </source>
</evidence>
<organism evidence="14 15">
    <name type="scientific">Papiliotrema laurentii</name>
    <name type="common">Cryptococcus laurentii</name>
    <dbReference type="NCBI Taxonomy" id="5418"/>
    <lineage>
        <taxon>Eukaryota</taxon>
        <taxon>Fungi</taxon>
        <taxon>Dikarya</taxon>
        <taxon>Basidiomycota</taxon>
        <taxon>Agaricomycotina</taxon>
        <taxon>Tremellomycetes</taxon>
        <taxon>Tremellales</taxon>
        <taxon>Rhynchogastremaceae</taxon>
        <taxon>Papiliotrema</taxon>
    </lineage>
</organism>